<keyword evidence="8" id="KW-1185">Reference proteome</keyword>
<sequence length="1055" mass="124351">MDSFGLVQPDGYEICKECNYRCNAIRFQQNFKDWTSGNEGIDKFIQDTQLSAHTFYEVNNALEWIPYDKLYDIKYITKDELGKVYRANWFDGNIIDKYYSYNYWGDVLKHNWKRNYPNMFVNLKSLNSPNDLTFELANKIKYEFYGITQDPETKNYMMVLNNKCKKCNGICNAIHFQHRFIDWTSGNNNIDKFIQDVQLLAHDYAREALEWIPYNRLYNIKYISKEKFGEVYRANWIDGNISNEYNNCWDNVKQNWKRNNLNMFVNLKCLNTPNDLTFELANKIKIEYEFYGITQDPETKNYMMVLNNKCKKCNKICNAIHFQHKFIDWTSGNDDIDRFIQDIQLSACDVDWVLEWISYNRLYDIKYIANDEFNKVYSANWIDGNISYWNYENQNWIRDKLNMFVNLKSLNSPNDLTFELANKIKIEYEFYGITQDPETKNYMMVLNNKCKKCNKICNAIHFQHKFMDWTSGNDNIDKFIQDTQLSACDVKEALEWIPYSKLYDIKYIAKGGFGEVYRAKRIDGNISYWDNKYQNWERKNQNISVILENLNYSNNITSESMKINKACGITQDLKTKKFIDWTSGNDNIDKFIQDTQLSEHTYHKVKKALEWIPYDRFHNIKYIAKGGFGKVYSANWFVGCIGKWDNEIQNWKREDHNKFVALKSLNNSKNVTLKFIREVMLHNKVKDNFYIIKLYGITQDPETKDYIMVMDYAKDGSLRNYLDTAFNKLNWDSKIKYLCCIASGLENIHNNKLIHRDLHIGNILKNYEVIHITDMGLCKPADYDASENTTNNIYGVLSYIAPEILRGQKYTKAADIYSFGIIMYEVISGLPPYHDISHDRILSIKICQGLRPMFNIKVPQLIVHLIKRCLDAIPLNRPKAKEIRDELWKWRLGNSTEIQKQIKEADEINKNLSNSIPSTSLSYKTHSEAIYTSRLLDFNNLPESKNSVDYYEQNDNIISKEFSESLQLNFSQLNINTSESLQINISQLNINENESCQINISHLNINENESSQISTISQLNVNEDSQNSESGSKRKNHSLSQNNESESERKKIRIE</sequence>
<dbReference type="PROSITE" id="PS50011">
    <property type="entry name" value="PROTEIN_KINASE_DOM"/>
    <property type="match status" value="1"/>
</dbReference>
<evidence type="ECO:0000313" key="7">
    <source>
        <dbReference type="EMBL" id="EXX57507.1"/>
    </source>
</evidence>
<proteinExistence type="predicted"/>
<feature type="domain" description="Protein kinase" evidence="6">
    <location>
        <begin position="617"/>
        <end position="889"/>
    </location>
</feature>
<dbReference type="PANTHER" id="PTHR44329">
    <property type="entry name" value="SERINE/THREONINE-PROTEIN KINASE TNNI3K-RELATED"/>
    <property type="match status" value="1"/>
</dbReference>
<evidence type="ECO:0000256" key="2">
    <source>
        <dbReference type="ARBA" id="ARBA00022741"/>
    </source>
</evidence>
<keyword evidence="3" id="KW-0418">Kinase</keyword>
<dbReference type="AlphaFoldDB" id="A0A015IK21"/>
<dbReference type="EMBL" id="JEMT01027352">
    <property type="protein sequence ID" value="EXX57507.1"/>
    <property type="molecule type" value="Genomic_DNA"/>
</dbReference>
<feature type="region of interest" description="Disordered" evidence="5">
    <location>
        <begin position="1020"/>
        <end position="1055"/>
    </location>
</feature>
<evidence type="ECO:0000256" key="3">
    <source>
        <dbReference type="ARBA" id="ARBA00022777"/>
    </source>
</evidence>
<evidence type="ECO:0000256" key="5">
    <source>
        <dbReference type="SAM" id="MobiDB-lite"/>
    </source>
</evidence>
<keyword evidence="1" id="KW-0808">Transferase</keyword>
<dbReference type="PANTHER" id="PTHR44329:SF288">
    <property type="entry name" value="MITOGEN-ACTIVATED PROTEIN KINASE KINASE KINASE 20"/>
    <property type="match status" value="1"/>
</dbReference>
<protein>
    <submittedName>
        <fullName evidence="7">Tpk1p</fullName>
    </submittedName>
</protein>
<organism evidence="7 8">
    <name type="scientific">Rhizophagus irregularis (strain DAOM 197198w)</name>
    <name type="common">Glomus intraradices</name>
    <dbReference type="NCBI Taxonomy" id="1432141"/>
    <lineage>
        <taxon>Eukaryota</taxon>
        <taxon>Fungi</taxon>
        <taxon>Fungi incertae sedis</taxon>
        <taxon>Mucoromycota</taxon>
        <taxon>Glomeromycotina</taxon>
        <taxon>Glomeromycetes</taxon>
        <taxon>Glomerales</taxon>
        <taxon>Glomeraceae</taxon>
        <taxon>Rhizophagus</taxon>
    </lineage>
</organism>
<evidence type="ECO:0000256" key="1">
    <source>
        <dbReference type="ARBA" id="ARBA00022679"/>
    </source>
</evidence>
<feature type="compositionally biased region" description="Basic and acidic residues" evidence="5">
    <location>
        <begin position="1046"/>
        <end position="1055"/>
    </location>
</feature>
<reference evidence="7 8" key="1">
    <citation type="submission" date="2014-02" db="EMBL/GenBank/DDBJ databases">
        <title>Single nucleus genome sequencing reveals high similarity among nuclei of an endomycorrhizal fungus.</title>
        <authorList>
            <person name="Lin K."/>
            <person name="Geurts R."/>
            <person name="Zhang Z."/>
            <person name="Limpens E."/>
            <person name="Saunders D.G."/>
            <person name="Mu D."/>
            <person name="Pang E."/>
            <person name="Cao H."/>
            <person name="Cha H."/>
            <person name="Lin T."/>
            <person name="Zhou Q."/>
            <person name="Shang Y."/>
            <person name="Li Y."/>
            <person name="Ivanov S."/>
            <person name="Sharma T."/>
            <person name="Velzen R.V."/>
            <person name="Ruijter N.D."/>
            <person name="Aanen D.K."/>
            <person name="Win J."/>
            <person name="Kamoun S."/>
            <person name="Bisseling T."/>
            <person name="Huang S."/>
        </authorList>
    </citation>
    <scope>NUCLEOTIDE SEQUENCE [LARGE SCALE GENOMIC DNA]</scope>
    <source>
        <strain evidence="8">DAOM197198w</strain>
    </source>
</reference>
<evidence type="ECO:0000313" key="8">
    <source>
        <dbReference type="Proteomes" id="UP000022910"/>
    </source>
</evidence>
<gene>
    <name evidence="7" type="ORF">RirG_206520</name>
</gene>
<dbReference type="Gene3D" id="1.10.510.10">
    <property type="entry name" value="Transferase(Phosphotransferase) domain 1"/>
    <property type="match status" value="1"/>
</dbReference>
<dbReference type="InterPro" id="IPR000719">
    <property type="entry name" value="Prot_kinase_dom"/>
</dbReference>
<keyword evidence="2" id="KW-0547">Nucleotide-binding</keyword>
<feature type="compositionally biased region" description="Polar residues" evidence="5">
    <location>
        <begin position="1020"/>
        <end position="1030"/>
    </location>
</feature>
<dbReference type="Gene3D" id="1.10.10.1010">
    <property type="entry name" value="Intein homing endonuclease, domain IV"/>
    <property type="match status" value="5"/>
</dbReference>
<comment type="caution">
    <text evidence="7">The sequence shown here is derived from an EMBL/GenBank/DDBJ whole genome shotgun (WGS) entry which is preliminary data.</text>
</comment>
<evidence type="ECO:0000259" key="6">
    <source>
        <dbReference type="PROSITE" id="PS50011"/>
    </source>
</evidence>
<dbReference type="Proteomes" id="UP000022910">
    <property type="component" value="Unassembled WGS sequence"/>
</dbReference>
<dbReference type="InterPro" id="IPR051681">
    <property type="entry name" value="Ser/Thr_Kinases-Pseudokinases"/>
</dbReference>
<dbReference type="GO" id="GO:0005524">
    <property type="term" value="F:ATP binding"/>
    <property type="evidence" value="ECO:0007669"/>
    <property type="project" value="UniProtKB-KW"/>
</dbReference>
<evidence type="ECO:0000256" key="4">
    <source>
        <dbReference type="ARBA" id="ARBA00022840"/>
    </source>
</evidence>
<dbReference type="InterPro" id="IPR011009">
    <property type="entry name" value="Kinase-like_dom_sf"/>
</dbReference>
<name>A0A015IK21_RHIIW</name>
<dbReference type="SUPFAM" id="SSF56112">
    <property type="entry name" value="Protein kinase-like (PK-like)"/>
    <property type="match status" value="1"/>
</dbReference>
<dbReference type="InterPro" id="IPR001245">
    <property type="entry name" value="Ser-Thr/Tyr_kinase_cat_dom"/>
</dbReference>
<dbReference type="HOGENOM" id="CLU_000288_7_8_1"/>
<dbReference type="Pfam" id="PF07714">
    <property type="entry name" value="PK_Tyr_Ser-Thr"/>
    <property type="match status" value="1"/>
</dbReference>
<dbReference type="GO" id="GO:0004674">
    <property type="term" value="F:protein serine/threonine kinase activity"/>
    <property type="evidence" value="ECO:0007669"/>
    <property type="project" value="TreeGrafter"/>
</dbReference>
<keyword evidence="4" id="KW-0067">ATP-binding</keyword>
<accession>A0A015IK21</accession>